<protein>
    <recommendedName>
        <fullName evidence="3">Thioredoxin-like fold domain-containing protein</fullName>
    </recommendedName>
</protein>
<reference evidence="1 2" key="1">
    <citation type="submission" date="2020-11" db="EMBL/GenBank/DDBJ databases">
        <title>Kefir isolates.</title>
        <authorList>
            <person name="Marcisauskas S."/>
            <person name="Kim Y."/>
            <person name="Blasche S."/>
        </authorList>
    </citation>
    <scope>NUCLEOTIDE SEQUENCE [LARGE SCALE GENOMIC DNA]</scope>
    <source>
        <strain evidence="1 2">KR</strain>
    </source>
</reference>
<dbReference type="Proteomes" id="UP000777482">
    <property type="component" value="Unassembled WGS sequence"/>
</dbReference>
<evidence type="ECO:0008006" key="3">
    <source>
        <dbReference type="Google" id="ProtNLM"/>
    </source>
</evidence>
<keyword evidence="2" id="KW-1185">Reference proteome</keyword>
<proteinExistence type="predicted"/>
<accession>A0A9P7B4M1</accession>
<dbReference type="SUPFAM" id="SSF52833">
    <property type="entry name" value="Thioredoxin-like"/>
    <property type="match status" value="1"/>
</dbReference>
<evidence type="ECO:0000313" key="2">
    <source>
        <dbReference type="Proteomes" id="UP000777482"/>
    </source>
</evidence>
<dbReference type="Gene3D" id="3.40.30.10">
    <property type="entry name" value="Glutaredoxin"/>
    <property type="match status" value="1"/>
</dbReference>
<dbReference type="PANTHER" id="PTHR33875">
    <property type="entry name" value="OS09G0542200 PROTEIN"/>
    <property type="match status" value="1"/>
</dbReference>
<gene>
    <name evidence="1" type="ORF">C6P46_006179</name>
</gene>
<dbReference type="EMBL" id="PUHQ01000074">
    <property type="protein sequence ID" value="KAG0657897.1"/>
    <property type="molecule type" value="Genomic_DNA"/>
</dbReference>
<dbReference type="PANTHER" id="PTHR33875:SF2">
    <property type="entry name" value="ACR183CP"/>
    <property type="match status" value="1"/>
</dbReference>
<comment type="caution">
    <text evidence="1">The sequence shown here is derived from an EMBL/GenBank/DDBJ whole genome shotgun (WGS) entry which is preliminary data.</text>
</comment>
<dbReference type="OrthoDB" id="37297at2759"/>
<organism evidence="1 2">
    <name type="scientific">Rhodotorula mucilaginosa</name>
    <name type="common">Yeast</name>
    <name type="synonym">Rhodotorula rubra</name>
    <dbReference type="NCBI Taxonomy" id="5537"/>
    <lineage>
        <taxon>Eukaryota</taxon>
        <taxon>Fungi</taxon>
        <taxon>Dikarya</taxon>
        <taxon>Basidiomycota</taxon>
        <taxon>Pucciniomycotina</taxon>
        <taxon>Microbotryomycetes</taxon>
        <taxon>Sporidiobolales</taxon>
        <taxon>Sporidiobolaceae</taxon>
        <taxon>Rhodotorula</taxon>
    </lineage>
</organism>
<evidence type="ECO:0000313" key="1">
    <source>
        <dbReference type="EMBL" id="KAG0657897.1"/>
    </source>
</evidence>
<dbReference type="InterPro" id="IPR036249">
    <property type="entry name" value="Thioredoxin-like_sf"/>
</dbReference>
<dbReference type="AlphaFoldDB" id="A0A9P7B4M1"/>
<sequence>MALAPQFATHRIAGRATAAHVLELYLDIICPFSRTQLQGVREHVLPFAEANPEALTVIIRQVPQAWHSSATLVHEAALGVSRALMDSGKVQTWAEAGPQWRDFFYKLIDEQEAFHDEPCAVETPNQTRERLANYAEAVGVDRKAFLQAVKVGKGNAGTSVSRARAILFERAGCASTGLKRFPAMRKRAKLRSHDSPQVTSDLKLQIKFHRMRGIHVTPTVALDGLVEPSISSSFSGDDWRKFLEEKVLPADSKV</sequence>
<name>A0A9P7B4M1_RHOMI</name>